<dbReference type="AlphaFoldDB" id="A0A0A9E482"/>
<sequence>MAKFIYLLKQRFVSASVIILIIKDS</sequence>
<protein>
    <submittedName>
        <fullName evidence="1">Uncharacterized protein</fullName>
    </submittedName>
</protein>
<accession>A0A0A9E482</accession>
<reference evidence="1" key="1">
    <citation type="submission" date="2014-09" db="EMBL/GenBank/DDBJ databases">
        <authorList>
            <person name="Magalhaes I.L.F."/>
            <person name="Oliveira U."/>
            <person name="Santos F.R."/>
            <person name="Vidigal T.H.D.A."/>
            <person name="Brescovit A.D."/>
            <person name="Santos A.J."/>
        </authorList>
    </citation>
    <scope>NUCLEOTIDE SEQUENCE</scope>
    <source>
        <tissue evidence="1">Shoot tissue taken approximately 20 cm above the soil surface</tissue>
    </source>
</reference>
<reference evidence="1" key="2">
    <citation type="journal article" date="2015" name="Data Brief">
        <title>Shoot transcriptome of the giant reed, Arundo donax.</title>
        <authorList>
            <person name="Barrero R.A."/>
            <person name="Guerrero F.D."/>
            <person name="Moolhuijzen P."/>
            <person name="Goolsby J.A."/>
            <person name="Tidwell J."/>
            <person name="Bellgard S.E."/>
            <person name="Bellgard M.I."/>
        </authorList>
    </citation>
    <scope>NUCLEOTIDE SEQUENCE</scope>
    <source>
        <tissue evidence="1">Shoot tissue taken approximately 20 cm above the soil surface</tissue>
    </source>
</reference>
<dbReference type="EMBL" id="GBRH01202331">
    <property type="protein sequence ID" value="JAD95564.1"/>
    <property type="molecule type" value="Transcribed_RNA"/>
</dbReference>
<organism evidence="1">
    <name type="scientific">Arundo donax</name>
    <name type="common">Giant reed</name>
    <name type="synonym">Donax arundinaceus</name>
    <dbReference type="NCBI Taxonomy" id="35708"/>
    <lineage>
        <taxon>Eukaryota</taxon>
        <taxon>Viridiplantae</taxon>
        <taxon>Streptophyta</taxon>
        <taxon>Embryophyta</taxon>
        <taxon>Tracheophyta</taxon>
        <taxon>Spermatophyta</taxon>
        <taxon>Magnoliopsida</taxon>
        <taxon>Liliopsida</taxon>
        <taxon>Poales</taxon>
        <taxon>Poaceae</taxon>
        <taxon>PACMAD clade</taxon>
        <taxon>Arundinoideae</taxon>
        <taxon>Arundineae</taxon>
        <taxon>Arundo</taxon>
    </lineage>
</organism>
<name>A0A0A9E482_ARUDO</name>
<evidence type="ECO:0000313" key="1">
    <source>
        <dbReference type="EMBL" id="JAD95564.1"/>
    </source>
</evidence>
<proteinExistence type="predicted"/>